<dbReference type="InterPro" id="IPR057162">
    <property type="entry name" value="DUF7840"/>
</dbReference>
<reference evidence="5 6" key="1">
    <citation type="submission" date="2017-08" db="EMBL/GenBank/DDBJ databases">
        <title>Halovibrio sewagensis sp. nov., isolated from wastewater of high salinity.</title>
        <authorList>
            <person name="Dong X."/>
            <person name="Zhang G."/>
        </authorList>
    </citation>
    <scope>NUCLEOTIDE SEQUENCE [LARGE SCALE GENOMIC DNA]</scope>
    <source>
        <strain evidence="5 6">YL5-2</strain>
    </source>
</reference>
<proteinExistence type="predicted"/>
<dbReference type="Pfam" id="PF25222">
    <property type="entry name" value="DUF7840"/>
    <property type="match status" value="1"/>
</dbReference>
<sequence length="608" mass="68786">MRSINLALILVLAGAPLWAQATPGELATHPRWKALLHINEGTTWRYQGRSYIDDPEFFLHESGATDAHAELEASIEQLRPEGSEARCDFPARYRFLDRQLDWPDDGGLSHCSDYQEWRRDMPGERVALIFPASYLNSPSSMFGHTLLRIDRGNDEDGVWLSRAINFGATVQGQENSILYVYRGLFGGYPGYFSNVPYMNKIRDYAHLENRDMWEYQLNLTQGERDWLLAHLWELEDIEFDYLFLDENCSFRLLELIHLARPESTLMDDFRFAEVPANTVRSLDRAGFIESVEYRPSKANELDALVDRLSAGEQDLALALARDASVAEKEAFQALAPRSQNLVARAAYAYLRLQNREGARSQEVAQRGLALLRVVNRTPTVSGVDPERPVSPEKGHGTKMLAAGGGMLGDRGFGELQARFSYHDWLDNPEGYLNGAAIEAFDARIRRTEGDDLTLEQLDVVNIKSLAPRNRFRKPVSWFVNGGLDRRLIGSKRHLTRHIQGGPGLAWEMGSVIPYAYAMARAENNSAHDVLVSTAAGARAGVLWYADGFQLGLEAEGLYYHNDDRRYRPSATLNVPVGRNHALRARVERDGGPDRAETEFHLSWRYYFD</sequence>
<feature type="domain" description="DUF7843" evidence="4">
    <location>
        <begin position="25"/>
        <end position="99"/>
    </location>
</feature>
<evidence type="ECO:0000313" key="5">
    <source>
        <dbReference type="EMBL" id="PAU77732.1"/>
    </source>
</evidence>
<evidence type="ECO:0000259" key="3">
    <source>
        <dbReference type="Pfam" id="PF25222"/>
    </source>
</evidence>
<organism evidence="5 6">
    <name type="scientific">Halovibrio salipaludis</name>
    <dbReference type="NCBI Taxonomy" id="2032626"/>
    <lineage>
        <taxon>Bacteria</taxon>
        <taxon>Pseudomonadati</taxon>
        <taxon>Pseudomonadota</taxon>
        <taxon>Gammaproteobacteria</taxon>
        <taxon>Oceanospirillales</taxon>
        <taxon>Halomonadaceae</taxon>
        <taxon>Halovibrio</taxon>
    </lineage>
</organism>
<evidence type="ECO:0000256" key="1">
    <source>
        <dbReference type="SAM" id="SignalP"/>
    </source>
</evidence>
<dbReference type="Pfam" id="PF13387">
    <property type="entry name" value="Lnb_N"/>
    <property type="match status" value="1"/>
</dbReference>
<evidence type="ECO:0000313" key="6">
    <source>
        <dbReference type="Proteomes" id="UP000218896"/>
    </source>
</evidence>
<dbReference type="RefSeq" id="WP_095618531.1">
    <property type="nucleotide sequence ID" value="NZ_NSKD01000009.1"/>
</dbReference>
<protein>
    <submittedName>
        <fullName evidence="5">Uncharacterized protein</fullName>
    </submittedName>
</protein>
<dbReference type="OrthoDB" id="9759948at2"/>
<name>A0A2A2EZF4_9GAMM</name>
<evidence type="ECO:0000259" key="2">
    <source>
        <dbReference type="Pfam" id="PF13387"/>
    </source>
</evidence>
<accession>A0A2A2EZF4</accession>
<dbReference type="Pfam" id="PF25225">
    <property type="entry name" value="DUF7843"/>
    <property type="match status" value="1"/>
</dbReference>
<keyword evidence="6" id="KW-1185">Reference proteome</keyword>
<dbReference type="EMBL" id="NSKD01000009">
    <property type="protein sequence ID" value="PAU77732.1"/>
    <property type="molecule type" value="Genomic_DNA"/>
</dbReference>
<feature type="domain" description="DUF7840" evidence="3">
    <location>
        <begin position="388"/>
        <end position="606"/>
    </location>
</feature>
<dbReference type="InterPro" id="IPR057165">
    <property type="entry name" value="DUF7843"/>
</dbReference>
<gene>
    <name evidence="5" type="ORF">CK501_14855</name>
</gene>
<feature type="domain" description="Lnb N-terminal periplasmic" evidence="2">
    <location>
        <begin position="114"/>
        <end position="283"/>
    </location>
</feature>
<dbReference type="AlphaFoldDB" id="A0A2A2EZF4"/>
<evidence type="ECO:0000259" key="4">
    <source>
        <dbReference type="Pfam" id="PF25225"/>
    </source>
</evidence>
<dbReference type="InterPro" id="IPR025178">
    <property type="entry name" value="Lnb_N"/>
</dbReference>
<feature type="chain" id="PRO_5012923238" evidence="1">
    <location>
        <begin position="22"/>
        <end position="608"/>
    </location>
</feature>
<comment type="caution">
    <text evidence="5">The sequence shown here is derived from an EMBL/GenBank/DDBJ whole genome shotgun (WGS) entry which is preliminary data.</text>
</comment>
<feature type="signal peptide" evidence="1">
    <location>
        <begin position="1"/>
        <end position="21"/>
    </location>
</feature>
<dbReference type="Proteomes" id="UP000218896">
    <property type="component" value="Unassembled WGS sequence"/>
</dbReference>
<keyword evidence="1" id="KW-0732">Signal</keyword>